<gene>
    <name evidence="1" type="ORF">GGI19_004257</name>
</gene>
<comment type="caution">
    <text evidence="1">The sequence shown here is derived from an EMBL/GenBank/DDBJ whole genome shotgun (WGS) entry which is preliminary data.</text>
</comment>
<dbReference type="AlphaFoldDB" id="A0A9W8GSI5"/>
<dbReference type="OrthoDB" id="5516982at2759"/>
<proteinExistence type="predicted"/>
<evidence type="ECO:0000313" key="2">
    <source>
        <dbReference type="Proteomes" id="UP001140011"/>
    </source>
</evidence>
<name>A0A9W8GSI5_9FUNG</name>
<dbReference type="EMBL" id="JANBUH010000358">
    <property type="protein sequence ID" value="KAJ2751788.1"/>
    <property type="molecule type" value="Genomic_DNA"/>
</dbReference>
<dbReference type="Proteomes" id="UP001140011">
    <property type="component" value="Unassembled WGS sequence"/>
</dbReference>
<sequence length="533" mass="59547">MTTQSPLQALPMLVMEKIIEYLEGRPRNYYDDDIKKHNEMKRIIYPLFSVSEIWREAALESICDNCEVVFDNAHGVFRVKYPAWPKGVSYSRFPRGKLVKRVVVTAPGWKDMCDKSSTETIAWSRYNSAIFPSATTLVVKLNKSKAVYYSKTDRAKHSPTLTPNLVNCRAGVVDFARTLLQLTPAVTGVSVVAISVDATLKSHRGLCVMLVSELCRRSVTRLDLRCQVDSPMLLLRLYDVFGLTSITQGVKSSTVYLSLVSLSMDIAKTVVIQTWTTVEGSVLFPALAKLAISGAYPFDDDTLFSGNRDTLHTLRLPLGAIARNALGRFDVLEHSDITRMSSIHIIQTPDTYEPAPSDDLVREQMHRILEISTILKLGCDPRYGIPLNRRVFNALYTAPSTAILQYLTLFDQFCSISDIISIVSALPSLVSLTTAIQGSAKRNGLIPENKHPGILHEKYYPLSSNFRVLHVPSMANTDIGRLSIVAMQIAVICPSFAYMDLPLGSGKEFRDKVTWPLENDLFKLYGDALRRLI</sequence>
<organism evidence="1 2">
    <name type="scientific">Coemansia pectinata</name>
    <dbReference type="NCBI Taxonomy" id="1052879"/>
    <lineage>
        <taxon>Eukaryota</taxon>
        <taxon>Fungi</taxon>
        <taxon>Fungi incertae sedis</taxon>
        <taxon>Zoopagomycota</taxon>
        <taxon>Kickxellomycotina</taxon>
        <taxon>Kickxellomycetes</taxon>
        <taxon>Kickxellales</taxon>
        <taxon>Kickxellaceae</taxon>
        <taxon>Coemansia</taxon>
    </lineage>
</organism>
<protein>
    <submittedName>
        <fullName evidence="1">Uncharacterized protein</fullName>
    </submittedName>
</protein>
<reference evidence="1" key="1">
    <citation type="submission" date="2022-07" db="EMBL/GenBank/DDBJ databases">
        <title>Phylogenomic reconstructions and comparative analyses of Kickxellomycotina fungi.</title>
        <authorList>
            <person name="Reynolds N.K."/>
            <person name="Stajich J.E."/>
            <person name="Barry K."/>
            <person name="Grigoriev I.V."/>
            <person name="Crous P."/>
            <person name="Smith M.E."/>
        </authorList>
    </citation>
    <scope>NUCLEOTIDE SEQUENCE</scope>
    <source>
        <strain evidence="1">BCRC 34297</strain>
    </source>
</reference>
<accession>A0A9W8GSI5</accession>
<evidence type="ECO:0000313" key="1">
    <source>
        <dbReference type="EMBL" id="KAJ2751788.1"/>
    </source>
</evidence>
<keyword evidence="2" id="KW-1185">Reference proteome</keyword>